<name>A0ACC1SWZ6_9HYPO</name>
<reference evidence="1" key="1">
    <citation type="submission" date="2022-08" db="EMBL/GenBank/DDBJ databases">
        <title>Genome Sequence of Fusarium decemcellulare.</title>
        <authorList>
            <person name="Buettner E."/>
        </authorList>
    </citation>
    <scope>NUCLEOTIDE SEQUENCE</scope>
    <source>
        <strain evidence="1">Babe19</strain>
    </source>
</reference>
<accession>A0ACC1SWZ6</accession>
<comment type="caution">
    <text evidence="1">The sequence shown here is derived from an EMBL/GenBank/DDBJ whole genome shotgun (WGS) entry which is preliminary data.</text>
</comment>
<sequence length="560" mass="62535">MASVSITRLGFGSANAKIVMEHQFISYSGHRADEWQKGGSSLVSLSWAHDTTSLIGMMLREIAYSLAGLVLLAYAVEWALSLFDDAREPRRLQSKVPLVGHLLGMIQHGAAYYGMTSKTTDAEVYTLNIFHTKLYVTKTQRLTPSIQKAARTLSFRPFMQTAAKLMGDASAKTYDIFGSDFIDDFSHSMKTSLAPGAYLDEQNLRMGKRAMQDVDALSSLEKPAIFLHEWVKHTVVQASSCGLYGEVHPYLDQAVEDAFWTWQSYLPLQMVGLDLRGKAKAARQIVFDAYKKYCDSLPNDVSQLIRERSRTMREAGVSEEDICKQEATFGTAAFANTVPALYWSIYELFSRPDVLEEVRAQIAEQAITGAKESGFVVDVAALKTKCPLLLSVYQETQRTRHIHANIRKVTADTLLDERYLLKAGNYVQMPGQPIHTNPDIWGSSADTFDPYRFAKTDADRKSVSPSSFLAWGAPPHLCPARQFATTEILIVIALLAMKYDLTPKATGMWERNPQLNIGDMVSVYLPKKDVELEVKEREAWSGTWSLEMGESKTRISLASG</sequence>
<dbReference type="EMBL" id="JANRMS010000062">
    <property type="protein sequence ID" value="KAJ3547952.1"/>
    <property type="molecule type" value="Genomic_DNA"/>
</dbReference>
<keyword evidence="2" id="KW-1185">Reference proteome</keyword>
<evidence type="ECO:0000313" key="2">
    <source>
        <dbReference type="Proteomes" id="UP001148629"/>
    </source>
</evidence>
<dbReference type="Proteomes" id="UP001148629">
    <property type="component" value="Unassembled WGS sequence"/>
</dbReference>
<gene>
    <name evidence="1" type="ORF">NM208_g1243</name>
</gene>
<organism evidence="1 2">
    <name type="scientific">Fusarium decemcellulare</name>
    <dbReference type="NCBI Taxonomy" id="57161"/>
    <lineage>
        <taxon>Eukaryota</taxon>
        <taxon>Fungi</taxon>
        <taxon>Dikarya</taxon>
        <taxon>Ascomycota</taxon>
        <taxon>Pezizomycotina</taxon>
        <taxon>Sordariomycetes</taxon>
        <taxon>Hypocreomycetidae</taxon>
        <taxon>Hypocreales</taxon>
        <taxon>Nectriaceae</taxon>
        <taxon>Fusarium</taxon>
        <taxon>Fusarium decemcellulare species complex</taxon>
    </lineage>
</organism>
<evidence type="ECO:0000313" key="1">
    <source>
        <dbReference type="EMBL" id="KAJ3547952.1"/>
    </source>
</evidence>
<proteinExistence type="predicted"/>
<protein>
    <submittedName>
        <fullName evidence="1">Uncharacterized protein</fullName>
    </submittedName>
</protein>